<sequence length="97" mass="10237">PAAGIPTAPVPHAPDPHAHAHSPPEATPPGEPVVPGYGSTDTEHSPETATEIQDHIQRALEGTDTTQDEIPDTVLDVLGEGGRSLEQPIQRALEERM</sequence>
<dbReference type="AlphaFoldDB" id="M0A1G3"/>
<feature type="region of interest" description="Disordered" evidence="1">
    <location>
        <begin position="78"/>
        <end position="97"/>
    </location>
</feature>
<comment type="caution">
    <text evidence="2">The sequence shown here is derived from an EMBL/GenBank/DDBJ whole genome shotgun (WGS) entry which is preliminary data.</text>
</comment>
<dbReference type="Proteomes" id="UP000011693">
    <property type="component" value="Unassembled WGS sequence"/>
</dbReference>
<reference evidence="2 3" key="1">
    <citation type="journal article" date="2014" name="PLoS Genet.">
        <title>Phylogenetically driven sequencing of extremely halophilic archaea reveals strategies for static and dynamic osmo-response.</title>
        <authorList>
            <person name="Becker E.A."/>
            <person name="Seitzer P.M."/>
            <person name="Tritt A."/>
            <person name="Larsen D."/>
            <person name="Krusor M."/>
            <person name="Yao A.I."/>
            <person name="Wu D."/>
            <person name="Madern D."/>
            <person name="Eisen J.A."/>
            <person name="Darling A.E."/>
            <person name="Facciotti M.T."/>
        </authorList>
    </citation>
    <scope>NUCLEOTIDE SEQUENCE [LARGE SCALE GENOMIC DNA]</scope>
    <source>
        <strain evidence="2 3">JCM 10990</strain>
    </source>
</reference>
<protein>
    <submittedName>
        <fullName evidence="2">Uncharacterized protein</fullName>
    </submittedName>
</protein>
<accession>M0A1G3</accession>
<proteinExistence type="predicted"/>
<feature type="non-terminal residue" evidence="2">
    <location>
        <position position="1"/>
    </location>
</feature>
<evidence type="ECO:0000313" key="2">
    <source>
        <dbReference type="EMBL" id="ELY92580.1"/>
    </source>
</evidence>
<evidence type="ECO:0000256" key="1">
    <source>
        <dbReference type="SAM" id="MobiDB-lite"/>
    </source>
</evidence>
<organism evidence="2 3">
    <name type="scientific">Natrialba chahannaoensis JCM 10990</name>
    <dbReference type="NCBI Taxonomy" id="1227492"/>
    <lineage>
        <taxon>Archaea</taxon>
        <taxon>Methanobacteriati</taxon>
        <taxon>Methanobacteriota</taxon>
        <taxon>Stenosarchaea group</taxon>
        <taxon>Halobacteria</taxon>
        <taxon>Halobacteriales</taxon>
        <taxon>Natrialbaceae</taxon>
        <taxon>Natrialba</taxon>
    </lineage>
</organism>
<evidence type="ECO:0000313" key="3">
    <source>
        <dbReference type="Proteomes" id="UP000011693"/>
    </source>
</evidence>
<keyword evidence="3" id="KW-1185">Reference proteome</keyword>
<feature type="region of interest" description="Disordered" evidence="1">
    <location>
        <begin position="1"/>
        <end position="53"/>
    </location>
</feature>
<name>M0A1G3_9EURY</name>
<feature type="non-terminal residue" evidence="2">
    <location>
        <position position="97"/>
    </location>
</feature>
<dbReference type="EMBL" id="AOIN01000106">
    <property type="protein sequence ID" value="ELY92580.1"/>
    <property type="molecule type" value="Genomic_DNA"/>
</dbReference>
<gene>
    <name evidence="2" type="ORF">C482_20647</name>
</gene>
<feature type="compositionally biased region" description="Basic and acidic residues" evidence="1">
    <location>
        <begin position="41"/>
        <end position="53"/>
    </location>
</feature>